<dbReference type="InterPro" id="IPR011004">
    <property type="entry name" value="Trimer_LpxA-like_sf"/>
</dbReference>
<keyword evidence="3" id="KW-0012">Acyltransferase</keyword>
<evidence type="ECO:0000313" key="3">
    <source>
        <dbReference type="EMBL" id="TWU05942.1"/>
    </source>
</evidence>
<proteinExistence type="inferred from homology"/>
<dbReference type="AlphaFoldDB" id="A0A5C6B360"/>
<comment type="caution">
    <text evidence="3">The sequence shown here is derived from an EMBL/GenBank/DDBJ whole genome shotgun (WGS) entry which is preliminary data.</text>
</comment>
<dbReference type="PANTHER" id="PTHR23416:SF23">
    <property type="entry name" value="ACETYLTRANSFERASE C18B11.09C-RELATED"/>
    <property type="match status" value="1"/>
</dbReference>
<dbReference type="GO" id="GO:0005829">
    <property type="term" value="C:cytosol"/>
    <property type="evidence" value="ECO:0007669"/>
    <property type="project" value="TreeGrafter"/>
</dbReference>
<sequence>MNELEPIAENRLQRKWSLRELTGRMLWSLASPLFRFSPRLLWGWRRGMLRLFGAKIGKHVHIHSSVRVFIPWNLTIGDWSSVGFDSVLYNLGPMVIGKRVTISQRSHLCGGSHDHRDATLPLIKASIEIADDVWVCTDAFVGPGVTVGQGAVVGARAVVVRDVDAWAIVAGNPAKQVGTREM</sequence>
<dbReference type="EC" id="2.3.1.79" evidence="3"/>
<dbReference type="OrthoDB" id="9812571at2"/>
<dbReference type="Proteomes" id="UP000320176">
    <property type="component" value="Unassembled WGS sequence"/>
</dbReference>
<organism evidence="3 4">
    <name type="scientific">Stieleria varia</name>
    <dbReference type="NCBI Taxonomy" id="2528005"/>
    <lineage>
        <taxon>Bacteria</taxon>
        <taxon>Pseudomonadati</taxon>
        <taxon>Planctomycetota</taxon>
        <taxon>Planctomycetia</taxon>
        <taxon>Pirellulales</taxon>
        <taxon>Pirellulaceae</taxon>
        <taxon>Stieleria</taxon>
    </lineage>
</organism>
<dbReference type="Gene3D" id="2.160.10.10">
    <property type="entry name" value="Hexapeptide repeat proteins"/>
    <property type="match status" value="1"/>
</dbReference>
<dbReference type="CDD" id="cd05825">
    <property type="entry name" value="LbH_wcaF_like"/>
    <property type="match status" value="1"/>
</dbReference>
<keyword evidence="4" id="KW-1185">Reference proteome</keyword>
<protein>
    <submittedName>
        <fullName evidence="3">Maltose O-acetyltransferase</fullName>
        <ecNumber evidence="3">2.3.1.79</ecNumber>
    </submittedName>
</protein>
<dbReference type="EMBL" id="SJPN01000002">
    <property type="protein sequence ID" value="TWU05942.1"/>
    <property type="molecule type" value="Genomic_DNA"/>
</dbReference>
<dbReference type="SUPFAM" id="SSF51161">
    <property type="entry name" value="Trimeric LpxA-like enzymes"/>
    <property type="match status" value="1"/>
</dbReference>
<dbReference type="PANTHER" id="PTHR23416">
    <property type="entry name" value="SIALIC ACID SYNTHASE-RELATED"/>
    <property type="match status" value="1"/>
</dbReference>
<name>A0A5C6B360_9BACT</name>
<accession>A0A5C6B360</accession>
<evidence type="ECO:0000256" key="1">
    <source>
        <dbReference type="ARBA" id="ARBA00007274"/>
    </source>
</evidence>
<comment type="similarity">
    <text evidence="1">Belongs to the transferase hexapeptide repeat family.</text>
</comment>
<dbReference type="GO" id="GO:0008925">
    <property type="term" value="F:maltose O-acetyltransferase activity"/>
    <property type="evidence" value="ECO:0007669"/>
    <property type="project" value="UniProtKB-EC"/>
</dbReference>
<reference evidence="3 4" key="1">
    <citation type="submission" date="2019-02" db="EMBL/GenBank/DDBJ databases">
        <title>Deep-cultivation of Planctomycetes and their phenomic and genomic characterization uncovers novel biology.</title>
        <authorList>
            <person name="Wiegand S."/>
            <person name="Jogler M."/>
            <person name="Boedeker C."/>
            <person name="Pinto D."/>
            <person name="Vollmers J."/>
            <person name="Rivas-Marin E."/>
            <person name="Kohn T."/>
            <person name="Peeters S.H."/>
            <person name="Heuer A."/>
            <person name="Rast P."/>
            <person name="Oberbeckmann S."/>
            <person name="Bunk B."/>
            <person name="Jeske O."/>
            <person name="Meyerdierks A."/>
            <person name="Storesund J.E."/>
            <person name="Kallscheuer N."/>
            <person name="Luecker S."/>
            <person name="Lage O.M."/>
            <person name="Pohl T."/>
            <person name="Merkel B.J."/>
            <person name="Hornburger P."/>
            <person name="Mueller R.-W."/>
            <person name="Bruemmer F."/>
            <person name="Labrenz M."/>
            <person name="Spormann A.M."/>
            <person name="Op Den Camp H."/>
            <person name="Overmann J."/>
            <person name="Amann R."/>
            <person name="Jetten M.S.M."/>
            <person name="Mascher T."/>
            <person name="Medema M.H."/>
            <person name="Devos D.P."/>
            <person name="Kaster A.-K."/>
            <person name="Ovreas L."/>
            <person name="Rohde M."/>
            <person name="Galperin M.Y."/>
            <person name="Jogler C."/>
        </authorList>
    </citation>
    <scope>NUCLEOTIDE SEQUENCE [LARGE SCALE GENOMIC DNA]</scope>
    <source>
        <strain evidence="3 4">Pla52n</strain>
    </source>
</reference>
<dbReference type="InterPro" id="IPR051159">
    <property type="entry name" value="Hexapeptide_acetyltransf"/>
</dbReference>
<evidence type="ECO:0000256" key="2">
    <source>
        <dbReference type="ARBA" id="ARBA00022679"/>
    </source>
</evidence>
<keyword evidence="2 3" id="KW-0808">Transferase</keyword>
<evidence type="ECO:0000313" key="4">
    <source>
        <dbReference type="Proteomes" id="UP000320176"/>
    </source>
</evidence>
<gene>
    <name evidence="3" type="primary">maa</name>
    <name evidence="3" type="ORF">Pla52n_16580</name>
</gene>
<dbReference type="RefSeq" id="WP_146519107.1">
    <property type="nucleotide sequence ID" value="NZ_CP151726.1"/>
</dbReference>